<gene>
    <name evidence="2" type="ORF">KCG46_09340</name>
</gene>
<reference evidence="2" key="1">
    <citation type="submission" date="2021-04" db="EMBL/GenBank/DDBJ databases">
        <authorList>
            <person name="Pira H."/>
            <person name="Risdian C."/>
            <person name="Wink J."/>
        </authorList>
    </citation>
    <scope>NUCLEOTIDE SEQUENCE</scope>
    <source>
        <strain evidence="2">WH158</strain>
    </source>
</reference>
<organism evidence="2 3">
    <name type="scientific">Erythrobacter crassostreae</name>
    <dbReference type="NCBI Taxonomy" id="2828328"/>
    <lineage>
        <taxon>Bacteria</taxon>
        <taxon>Pseudomonadati</taxon>
        <taxon>Pseudomonadota</taxon>
        <taxon>Alphaproteobacteria</taxon>
        <taxon>Sphingomonadales</taxon>
        <taxon>Erythrobacteraceae</taxon>
        <taxon>Erythrobacter/Porphyrobacter group</taxon>
        <taxon>Erythrobacter</taxon>
    </lineage>
</organism>
<evidence type="ECO:0000313" key="3">
    <source>
        <dbReference type="Proteomes" id="UP001138681"/>
    </source>
</evidence>
<evidence type="ECO:0000256" key="1">
    <source>
        <dbReference type="SAM" id="SignalP"/>
    </source>
</evidence>
<dbReference type="EMBL" id="JAGSPC010000001">
    <property type="protein sequence ID" value="MBV7259771.1"/>
    <property type="molecule type" value="Genomic_DNA"/>
</dbReference>
<feature type="signal peptide" evidence="1">
    <location>
        <begin position="1"/>
        <end position="24"/>
    </location>
</feature>
<evidence type="ECO:0008006" key="4">
    <source>
        <dbReference type="Google" id="ProtNLM"/>
    </source>
</evidence>
<dbReference type="Proteomes" id="UP001138681">
    <property type="component" value="Unassembled WGS sequence"/>
</dbReference>
<dbReference type="RefSeq" id="WP_218404959.1">
    <property type="nucleotide sequence ID" value="NZ_JAGSPC010000001.1"/>
</dbReference>
<accession>A0A9X1F3T5</accession>
<evidence type="ECO:0000313" key="2">
    <source>
        <dbReference type="EMBL" id="MBV7259771.1"/>
    </source>
</evidence>
<comment type="caution">
    <text evidence="2">The sequence shown here is derived from an EMBL/GenBank/DDBJ whole genome shotgun (WGS) entry which is preliminary data.</text>
</comment>
<name>A0A9X1F3T5_9SPHN</name>
<sequence>MRVSKTFGAGIAALALLMPGGAGAQELDQAYIGPIAANAENIRSLNIMLMVTSLRCRKSAHDFRGEYDMFSRKHQQNLAEPHTHLSRNLVVSYGEDGTARALDKTGVTIANRYGDGHPTLKCADLKRATFDLARSQDRMRLSNMADALLEGWAYQDRPTTTALALVAGETAKPALEYEAQLMNESNPTRTNGSVPEKVPASKVPIWLRG</sequence>
<dbReference type="AlphaFoldDB" id="A0A9X1F3T5"/>
<keyword evidence="1" id="KW-0732">Signal</keyword>
<protein>
    <recommendedName>
        <fullName evidence="4">S-adenosyl-L-homocysteine hydrolase</fullName>
    </recommendedName>
</protein>
<feature type="chain" id="PRO_5040857209" description="S-adenosyl-L-homocysteine hydrolase" evidence="1">
    <location>
        <begin position="25"/>
        <end position="209"/>
    </location>
</feature>
<proteinExistence type="predicted"/>
<keyword evidence="3" id="KW-1185">Reference proteome</keyword>